<keyword evidence="2" id="KW-1185">Reference proteome</keyword>
<dbReference type="EMBL" id="CP060636">
    <property type="protein sequence ID" value="QNM11087.1"/>
    <property type="molecule type" value="Genomic_DNA"/>
</dbReference>
<protein>
    <submittedName>
        <fullName evidence="1">Uncharacterized protein</fullName>
    </submittedName>
</protein>
<evidence type="ECO:0000313" key="1">
    <source>
        <dbReference type="EMBL" id="QNM11087.1"/>
    </source>
</evidence>
<dbReference type="Proteomes" id="UP000515856">
    <property type="component" value="Chromosome"/>
</dbReference>
<dbReference type="InterPro" id="IPR036844">
    <property type="entry name" value="Hint_dom_sf"/>
</dbReference>
<dbReference type="AlphaFoldDB" id="A0A7G9GJV5"/>
<gene>
    <name evidence="1" type="ORF">H9Q80_12540</name>
</gene>
<dbReference type="RefSeq" id="WP_117453894.1">
    <property type="nucleotide sequence ID" value="NZ_CP060636.1"/>
</dbReference>
<reference evidence="1 2" key="1">
    <citation type="submission" date="2020-08" db="EMBL/GenBank/DDBJ databases">
        <authorList>
            <person name="Liu C."/>
            <person name="Sun Q."/>
        </authorList>
    </citation>
    <scope>NUCLEOTIDE SEQUENCE [LARGE SCALE GENOMIC DNA]</scope>
    <source>
        <strain evidence="1 2">NSJ-61</strain>
    </source>
</reference>
<evidence type="ECO:0000313" key="2">
    <source>
        <dbReference type="Proteomes" id="UP000515856"/>
    </source>
</evidence>
<dbReference type="KEGG" id="ehn:H9Q80_12540"/>
<organism evidence="1 2">
    <name type="scientific">[Eubacterium] hominis</name>
    <dbReference type="NCBI Taxonomy" id="2764325"/>
    <lineage>
        <taxon>Bacteria</taxon>
        <taxon>Bacillati</taxon>
        <taxon>Bacillota</taxon>
        <taxon>Erysipelotrichia</taxon>
        <taxon>Erysipelotrichales</taxon>
        <taxon>Erysipelotrichaceae</taxon>
        <taxon>Amedibacillus</taxon>
    </lineage>
</organism>
<name>A0A7G9GJV5_9FIRM</name>
<dbReference type="SUPFAM" id="SSF51294">
    <property type="entry name" value="Hedgehog/intein (Hint) domain"/>
    <property type="match status" value="1"/>
</dbReference>
<accession>A0A7G9GJV5</accession>
<sequence>MAFGKDTQVSMMMGFPAVADKIQETDRLRGYENTYVTISEVKKECLDGVKITLEDGEALVVSNEQMILTAIGWKQAADIKKEDWLCGKEEDEFIVVEDVASVKQENMVMIRVLESGSIIANGVTLGIYA</sequence>
<proteinExistence type="predicted"/>
<dbReference type="Gene3D" id="2.170.16.10">
    <property type="entry name" value="Hedgehog/Intein (Hint) domain"/>
    <property type="match status" value="1"/>
</dbReference>